<feature type="domain" description="Amine oxidase" evidence="6">
    <location>
        <begin position="15"/>
        <end position="482"/>
    </location>
</feature>
<evidence type="ECO:0000256" key="2">
    <source>
        <dbReference type="ARBA" id="ARBA00006046"/>
    </source>
</evidence>
<comment type="caution">
    <text evidence="7">The sequence shown here is derived from an EMBL/GenBank/DDBJ whole genome shotgun (WGS) entry which is preliminary data.</text>
</comment>
<evidence type="ECO:0000259" key="6">
    <source>
        <dbReference type="Pfam" id="PF01593"/>
    </source>
</evidence>
<dbReference type="PANTHER" id="PTHR43734">
    <property type="entry name" value="PHYTOENE DESATURASE"/>
    <property type="match status" value="1"/>
</dbReference>
<reference evidence="8" key="1">
    <citation type="journal article" date="2019" name="Int. J. Syst. Evol. Microbiol.">
        <title>The Global Catalogue of Microorganisms (GCM) 10K type strain sequencing project: providing services to taxonomists for standard genome sequencing and annotation.</title>
        <authorList>
            <consortium name="The Broad Institute Genomics Platform"/>
            <consortium name="The Broad Institute Genome Sequencing Center for Infectious Disease"/>
            <person name="Wu L."/>
            <person name="Ma J."/>
        </authorList>
    </citation>
    <scope>NUCLEOTIDE SEQUENCE [LARGE SCALE GENOMIC DNA]</scope>
    <source>
        <strain evidence="8">KCTC 52127</strain>
    </source>
</reference>
<evidence type="ECO:0000256" key="4">
    <source>
        <dbReference type="ARBA" id="ARBA00023002"/>
    </source>
</evidence>
<dbReference type="Proteomes" id="UP001597508">
    <property type="component" value="Unassembled WGS sequence"/>
</dbReference>
<keyword evidence="8" id="KW-1185">Reference proteome</keyword>
<dbReference type="RefSeq" id="WP_379666705.1">
    <property type="nucleotide sequence ID" value="NZ_JBHULH010000004.1"/>
</dbReference>
<evidence type="ECO:0000256" key="1">
    <source>
        <dbReference type="ARBA" id="ARBA00004829"/>
    </source>
</evidence>
<evidence type="ECO:0000313" key="7">
    <source>
        <dbReference type="EMBL" id="MFD2568001.1"/>
    </source>
</evidence>
<dbReference type="PROSITE" id="PS51257">
    <property type="entry name" value="PROKAR_LIPOPROTEIN"/>
    <property type="match status" value="1"/>
</dbReference>
<dbReference type="EMBL" id="JBHULH010000004">
    <property type="protein sequence ID" value="MFD2568001.1"/>
    <property type="molecule type" value="Genomic_DNA"/>
</dbReference>
<accession>A0ABW5LV97</accession>
<evidence type="ECO:0000256" key="3">
    <source>
        <dbReference type="ARBA" id="ARBA00022746"/>
    </source>
</evidence>
<sequence length="487" mass="55502">MRDKVHIIGSGFSSLAASCYMAMQGYEVTVFEKNETVGGRARRLSKEGFMFDIGPTWYWMPDVFERFFGDFGRKPSDYYELEKLDPGYQVYFGENDSVKISGDLQEIYDLFEKIERGSSVYLNSFLNSARKNYNTAIKDLVYKPGVSPLELVTPTTIARVSQFFSTIRKQVRKDIKNHKLIKILEFPVLFLGAKPSNTPAFYNFMNYADFGLGTWHPKGGMYSVVEGMKKMAEELGVTFETNANVEKLHVDDGKISGLRVNGKDINSTLVLSGADYHHTETLLDKKYRQYSESYWNKKIFAPSSLLFYVGFDKKLKSVEHHTLFFDTDFDEHARTIYDDPSWPEKPLFYASFPSITDDSFAPEGKEAAIFLIPLAPGIEDNEEIRSKYFSLIISRLERVTGQEVKKNIIFKESFCVNDFVKDYNSYKGNAYGMANTLLQTAFLRPKIKSRKVKNLYFTGQLTVPGPGVPPSLISGKIASELIQKTRS</sequence>
<dbReference type="InterPro" id="IPR014105">
    <property type="entry name" value="Carotenoid/retinoid_OxRdtase"/>
</dbReference>
<evidence type="ECO:0000256" key="5">
    <source>
        <dbReference type="RuleBase" id="RU362075"/>
    </source>
</evidence>
<dbReference type="PANTHER" id="PTHR43734:SF1">
    <property type="entry name" value="PHYTOENE DESATURASE"/>
    <property type="match status" value="1"/>
</dbReference>
<comment type="similarity">
    <text evidence="2 5">Belongs to the carotenoid/retinoid oxidoreductase family.</text>
</comment>
<evidence type="ECO:0000313" key="8">
    <source>
        <dbReference type="Proteomes" id="UP001597508"/>
    </source>
</evidence>
<dbReference type="Pfam" id="PF01593">
    <property type="entry name" value="Amino_oxidase"/>
    <property type="match status" value="1"/>
</dbReference>
<keyword evidence="4 5" id="KW-0560">Oxidoreductase</keyword>
<dbReference type="NCBIfam" id="TIGR02734">
    <property type="entry name" value="crtI_fam"/>
    <property type="match status" value="1"/>
</dbReference>
<dbReference type="InterPro" id="IPR036188">
    <property type="entry name" value="FAD/NAD-bd_sf"/>
</dbReference>
<proteinExistence type="inferred from homology"/>
<name>A0ABW5LV97_9FLAO</name>
<dbReference type="Gene3D" id="3.50.50.60">
    <property type="entry name" value="FAD/NAD(P)-binding domain"/>
    <property type="match status" value="2"/>
</dbReference>
<organism evidence="7 8">
    <name type="scientific">Pseudotenacibaculum haliotis</name>
    <dbReference type="NCBI Taxonomy" id="1862138"/>
    <lineage>
        <taxon>Bacteria</taxon>
        <taxon>Pseudomonadati</taxon>
        <taxon>Bacteroidota</taxon>
        <taxon>Flavobacteriia</taxon>
        <taxon>Flavobacteriales</taxon>
        <taxon>Flavobacteriaceae</taxon>
        <taxon>Pseudotenacibaculum</taxon>
    </lineage>
</organism>
<comment type="pathway">
    <text evidence="1 5">Carotenoid biosynthesis.</text>
</comment>
<protein>
    <submittedName>
        <fullName evidence="7">Phytoene desaturase family protein</fullName>
    </submittedName>
</protein>
<keyword evidence="3 5" id="KW-0125">Carotenoid biosynthesis</keyword>
<dbReference type="SUPFAM" id="SSF51905">
    <property type="entry name" value="FAD/NAD(P)-binding domain"/>
    <property type="match status" value="1"/>
</dbReference>
<dbReference type="InterPro" id="IPR002937">
    <property type="entry name" value="Amino_oxidase"/>
</dbReference>
<gene>
    <name evidence="7" type="ORF">ACFSRZ_11495</name>
</gene>